<dbReference type="InterPro" id="IPR001466">
    <property type="entry name" value="Beta-lactam-related"/>
</dbReference>
<name>A0ABP9PAJ3_9ACTN</name>
<evidence type="ECO:0000313" key="3">
    <source>
        <dbReference type="Proteomes" id="UP001500221"/>
    </source>
</evidence>
<accession>A0ABP9PAJ3</accession>
<dbReference type="PANTHER" id="PTHR43283:SF3">
    <property type="entry name" value="BETA-LACTAMASE FAMILY PROTEIN (AFU_ORTHOLOGUE AFUA_5G07500)"/>
    <property type="match status" value="1"/>
</dbReference>
<dbReference type="PANTHER" id="PTHR43283">
    <property type="entry name" value="BETA-LACTAMASE-RELATED"/>
    <property type="match status" value="1"/>
</dbReference>
<sequence length="462" mass="49446">MADLADVKTWVDEQLPALLEKYDVPAAAWAVLHGGDVVDGAAGILHRGTGVEATAESVFQIGSITKLWTASLVMQLVDEGLVGLDDPVRTHLPELRIADEDAAAAITVRMLLNHTAGFEGDIFTDTGPGDDCVEKYVATLGHVPQLFAPGERFSYNNAGYCVLGRMVEVLRGRQFDVCLREHLATPLGLTHTATSPYEAIAFRAAMGHVEPEPGQGHVPAPMWAMARSNAPAGAMLAMTARDLAAFARMHLDDGRAADGTQVLAAGTPARMQDREVDLPPLGLMGDSWGLGFERFHTADGAVVGHDGNTIGQAAFLRMVPEAGLAVVLLTNGGDAVSLYRDVVGHVLAEVADVHLPPLPHPPADPQPVDVSRYLGTYSAEVFDLVVSQDDDGRVWIETRPKGALIEMGGQVERSELVHYRDDMLIPLEADRGMFMPHAFLGDDGEGRALYLHLGRAVRRAGA</sequence>
<keyword evidence="3" id="KW-1185">Reference proteome</keyword>
<comment type="caution">
    <text evidence="2">The sequence shown here is derived from an EMBL/GenBank/DDBJ whole genome shotgun (WGS) entry which is preliminary data.</text>
</comment>
<dbReference type="InterPro" id="IPR050789">
    <property type="entry name" value="Diverse_Enzym_Activities"/>
</dbReference>
<evidence type="ECO:0000313" key="2">
    <source>
        <dbReference type="EMBL" id="GAA5143497.1"/>
    </source>
</evidence>
<keyword evidence="2" id="KW-0378">Hydrolase</keyword>
<proteinExistence type="predicted"/>
<dbReference type="SUPFAM" id="SSF56601">
    <property type="entry name" value="beta-lactamase/transpeptidase-like"/>
    <property type="match status" value="1"/>
</dbReference>
<dbReference type="GO" id="GO:0016787">
    <property type="term" value="F:hydrolase activity"/>
    <property type="evidence" value="ECO:0007669"/>
    <property type="project" value="UniProtKB-KW"/>
</dbReference>
<dbReference type="Pfam" id="PF00144">
    <property type="entry name" value="Beta-lactamase"/>
    <property type="match status" value="1"/>
</dbReference>
<organism evidence="2 3">
    <name type="scientific">Nocardioides marinquilinus</name>
    <dbReference type="NCBI Taxonomy" id="1210400"/>
    <lineage>
        <taxon>Bacteria</taxon>
        <taxon>Bacillati</taxon>
        <taxon>Actinomycetota</taxon>
        <taxon>Actinomycetes</taxon>
        <taxon>Propionibacteriales</taxon>
        <taxon>Nocardioidaceae</taxon>
        <taxon>Nocardioides</taxon>
    </lineage>
</organism>
<reference evidence="3" key="1">
    <citation type="journal article" date="2019" name="Int. J. Syst. Evol. Microbiol.">
        <title>The Global Catalogue of Microorganisms (GCM) 10K type strain sequencing project: providing services to taxonomists for standard genome sequencing and annotation.</title>
        <authorList>
            <consortium name="The Broad Institute Genomics Platform"/>
            <consortium name="The Broad Institute Genome Sequencing Center for Infectious Disease"/>
            <person name="Wu L."/>
            <person name="Ma J."/>
        </authorList>
    </citation>
    <scope>NUCLEOTIDE SEQUENCE [LARGE SCALE GENOMIC DNA]</scope>
    <source>
        <strain evidence="3">JCM 18459</strain>
    </source>
</reference>
<feature type="domain" description="Beta-lactamase-related" evidence="1">
    <location>
        <begin position="15"/>
        <end position="334"/>
    </location>
</feature>
<dbReference type="InterPro" id="IPR012338">
    <property type="entry name" value="Beta-lactam/transpept-like"/>
</dbReference>
<dbReference type="EMBL" id="BAABKG010000001">
    <property type="protein sequence ID" value="GAA5143497.1"/>
    <property type="molecule type" value="Genomic_DNA"/>
</dbReference>
<dbReference type="Proteomes" id="UP001500221">
    <property type="component" value="Unassembled WGS sequence"/>
</dbReference>
<dbReference type="RefSeq" id="WP_345454959.1">
    <property type="nucleotide sequence ID" value="NZ_BAABKG010000001.1"/>
</dbReference>
<dbReference type="Gene3D" id="3.40.710.10">
    <property type="entry name" value="DD-peptidase/beta-lactamase superfamily"/>
    <property type="match status" value="1"/>
</dbReference>
<protein>
    <submittedName>
        <fullName evidence="2">Serine hydrolase domain-containing protein</fullName>
    </submittedName>
</protein>
<evidence type="ECO:0000259" key="1">
    <source>
        <dbReference type="Pfam" id="PF00144"/>
    </source>
</evidence>
<gene>
    <name evidence="2" type="ORF">GCM10023340_09030</name>
</gene>